<proteinExistence type="predicted"/>
<evidence type="ECO:0000313" key="3">
    <source>
        <dbReference type="EMBL" id="CAB4220292.1"/>
    </source>
</evidence>
<reference evidence="2" key="1">
    <citation type="submission" date="2020-05" db="EMBL/GenBank/DDBJ databases">
        <authorList>
            <person name="Chiriac C."/>
            <person name="Salcher M."/>
            <person name="Ghai R."/>
            <person name="Kavagutti S V."/>
        </authorList>
    </citation>
    <scope>NUCLEOTIDE SEQUENCE</scope>
</reference>
<accession>A0A6J5QC83</accession>
<dbReference type="EMBL" id="LR796977">
    <property type="protein sequence ID" value="CAB4178785.1"/>
    <property type="molecule type" value="Genomic_DNA"/>
</dbReference>
<protein>
    <submittedName>
        <fullName evidence="2">Uncharacterized protein</fullName>
    </submittedName>
</protein>
<evidence type="ECO:0000313" key="2">
    <source>
        <dbReference type="EMBL" id="CAB4178785.1"/>
    </source>
</evidence>
<feature type="compositionally biased region" description="Basic and acidic residues" evidence="1">
    <location>
        <begin position="60"/>
        <end position="72"/>
    </location>
</feature>
<gene>
    <name evidence="2" type="ORF">UFOVP1030_29</name>
    <name evidence="3" type="ORF">UFOVP1634_12</name>
</gene>
<feature type="region of interest" description="Disordered" evidence="1">
    <location>
        <begin position="59"/>
        <end position="82"/>
    </location>
</feature>
<name>A0A6J5QC83_9CAUD</name>
<feature type="compositionally biased region" description="Polar residues" evidence="1">
    <location>
        <begin position="73"/>
        <end position="82"/>
    </location>
</feature>
<dbReference type="EMBL" id="LR797497">
    <property type="protein sequence ID" value="CAB4220292.1"/>
    <property type="molecule type" value="Genomic_DNA"/>
</dbReference>
<sequence>MAKAYGQLPSQVRDNATTYDIKVTETLVAWENKLHEEATTGRPVASKLTQDQMVAMLAKVKKDKDKDNERIKQQYTPTSESD</sequence>
<evidence type="ECO:0000256" key="1">
    <source>
        <dbReference type="SAM" id="MobiDB-lite"/>
    </source>
</evidence>
<organism evidence="2">
    <name type="scientific">uncultured Caudovirales phage</name>
    <dbReference type="NCBI Taxonomy" id="2100421"/>
    <lineage>
        <taxon>Viruses</taxon>
        <taxon>Duplodnaviria</taxon>
        <taxon>Heunggongvirae</taxon>
        <taxon>Uroviricota</taxon>
        <taxon>Caudoviricetes</taxon>
        <taxon>Peduoviridae</taxon>
        <taxon>Maltschvirus</taxon>
        <taxon>Maltschvirus maltsch</taxon>
    </lineage>
</organism>